<comment type="caution">
    <text evidence="1">The sequence shown here is derived from an EMBL/GenBank/DDBJ whole genome shotgun (WGS) entry which is preliminary data.</text>
</comment>
<dbReference type="Proteomes" id="UP000355283">
    <property type="component" value="Unassembled WGS sequence"/>
</dbReference>
<name>A0A4D9D4F6_9STRA</name>
<dbReference type="EMBL" id="SDOX01000017">
    <property type="protein sequence ID" value="TFJ84903.1"/>
    <property type="molecule type" value="Genomic_DNA"/>
</dbReference>
<organism evidence="1 2">
    <name type="scientific">Nannochloropsis salina CCMP1776</name>
    <dbReference type="NCBI Taxonomy" id="1027361"/>
    <lineage>
        <taxon>Eukaryota</taxon>
        <taxon>Sar</taxon>
        <taxon>Stramenopiles</taxon>
        <taxon>Ochrophyta</taxon>
        <taxon>Eustigmatophyceae</taxon>
        <taxon>Eustigmatales</taxon>
        <taxon>Monodopsidaceae</taxon>
        <taxon>Microchloropsis</taxon>
        <taxon>Microchloropsis salina</taxon>
    </lineage>
</organism>
<reference evidence="1 2" key="1">
    <citation type="submission" date="2019-01" db="EMBL/GenBank/DDBJ databases">
        <title>Nuclear Genome Assembly of the Microalgal Biofuel strain Nannochloropsis salina CCMP1776.</title>
        <authorList>
            <person name="Hovde B."/>
        </authorList>
    </citation>
    <scope>NUCLEOTIDE SEQUENCE [LARGE SCALE GENOMIC DNA]</scope>
    <source>
        <strain evidence="1 2">CCMP1776</strain>
    </source>
</reference>
<sequence>MMEMLFASLSASRSKPPPLFQRSSQPLELHRCHCTGRLSIRRAKWDGVAWKGGRGRSPPSKQCQTRKNATREVGAMARAAAIGGDEGEAPRALGAAASISVIMTVPVIPQTLPSPIPQAQMESRSLTRTAVILELKALLPRNSGRLRHWGGRRADAGEEST</sequence>
<dbReference type="AlphaFoldDB" id="A0A4D9D4F6"/>
<evidence type="ECO:0000313" key="2">
    <source>
        <dbReference type="Proteomes" id="UP000355283"/>
    </source>
</evidence>
<evidence type="ECO:0000313" key="1">
    <source>
        <dbReference type="EMBL" id="TFJ84903.1"/>
    </source>
</evidence>
<keyword evidence="2" id="KW-1185">Reference proteome</keyword>
<accession>A0A4D9D4F6</accession>
<gene>
    <name evidence="1" type="ORF">NSK_003935</name>
</gene>
<protein>
    <submittedName>
        <fullName evidence="1">Uncharacterized protein</fullName>
    </submittedName>
</protein>
<proteinExistence type="predicted"/>